<organism evidence="1 2">
    <name type="scientific">Candida boidinii</name>
    <name type="common">Yeast</name>
    <dbReference type="NCBI Taxonomy" id="5477"/>
    <lineage>
        <taxon>Eukaryota</taxon>
        <taxon>Fungi</taxon>
        <taxon>Dikarya</taxon>
        <taxon>Ascomycota</taxon>
        <taxon>Saccharomycotina</taxon>
        <taxon>Pichiomycetes</taxon>
        <taxon>Pichiales</taxon>
        <taxon>Pichiaceae</taxon>
        <taxon>Ogataea</taxon>
        <taxon>Ogataea/Candida clade</taxon>
    </lineage>
</organism>
<dbReference type="EMBL" id="BSXV01007255">
    <property type="protein sequence ID" value="GMF04818.1"/>
    <property type="molecule type" value="Genomic_DNA"/>
</dbReference>
<evidence type="ECO:0000313" key="2">
    <source>
        <dbReference type="Proteomes" id="UP001165101"/>
    </source>
</evidence>
<gene>
    <name evidence="1" type="ORF">Cboi01_000654500</name>
</gene>
<dbReference type="Proteomes" id="UP001165101">
    <property type="component" value="Unassembled WGS sequence"/>
</dbReference>
<accession>A0ACB5U9L3</accession>
<reference evidence="1" key="1">
    <citation type="submission" date="2023-04" db="EMBL/GenBank/DDBJ databases">
        <title>Candida boidinii NBRC 1967.</title>
        <authorList>
            <person name="Ichikawa N."/>
            <person name="Sato H."/>
            <person name="Tonouchi N."/>
        </authorList>
    </citation>
    <scope>NUCLEOTIDE SEQUENCE</scope>
    <source>
        <strain evidence="1">NBRC 1967</strain>
    </source>
</reference>
<protein>
    <submittedName>
        <fullName evidence="1">Unnamed protein product</fullName>
    </submittedName>
</protein>
<comment type="caution">
    <text evidence="1">The sequence shown here is derived from an EMBL/GenBank/DDBJ whole genome shotgun (WGS) entry which is preliminary data.</text>
</comment>
<evidence type="ECO:0000313" key="1">
    <source>
        <dbReference type="EMBL" id="GMF04818.1"/>
    </source>
</evidence>
<proteinExistence type="predicted"/>
<name>A0ACB5U9L3_CANBO</name>
<sequence length="149" mass="17414">MENDQRIVEPGLSDVDIIMKFPPQIGNIFKRIERYKTSDTISVSANKLGFLKFIIEEDQRKITIAWKEKMQIQETDEGFDDLPEEELLRPVNLRIKLKYWNLVAKVTEISSEVVLILCGNEVGVTHSYLDTDENYEIVYYINGIHNYEL</sequence>
<keyword evidence="2" id="KW-1185">Reference proteome</keyword>